<evidence type="ECO:0000313" key="1">
    <source>
        <dbReference type="EMBL" id="SFZ73706.1"/>
    </source>
</evidence>
<dbReference type="Proteomes" id="UP000186513">
    <property type="component" value="Unassembled WGS sequence"/>
</dbReference>
<dbReference type="AlphaFoldDB" id="A0A1K2HBP4"/>
<organism evidence="1 2">
    <name type="scientific">Chitinimonas taiwanensis DSM 18899</name>
    <dbReference type="NCBI Taxonomy" id="1121279"/>
    <lineage>
        <taxon>Bacteria</taxon>
        <taxon>Pseudomonadati</taxon>
        <taxon>Pseudomonadota</taxon>
        <taxon>Betaproteobacteria</taxon>
        <taxon>Neisseriales</taxon>
        <taxon>Chitinibacteraceae</taxon>
        <taxon>Chitinimonas</taxon>
    </lineage>
</organism>
<name>A0A1K2HBP4_9NEIS</name>
<dbReference type="EMBL" id="FPKR01000003">
    <property type="protein sequence ID" value="SFZ73706.1"/>
    <property type="molecule type" value="Genomic_DNA"/>
</dbReference>
<protein>
    <submittedName>
        <fullName evidence="1">Uncharacterized protein</fullName>
    </submittedName>
</protein>
<sequence length="73" mass="7863">MYTDFITALQAGLPHAPAIISRNEQGWFLYNPTQPPGEQDEPHVLLGENGVLMALNRGGTELLCTLAFTGGHA</sequence>
<evidence type="ECO:0000313" key="2">
    <source>
        <dbReference type="Proteomes" id="UP000186513"/>
    </source>
</evidence>
<accession>A0A1K2HBP4</accession>
<reference evidence="1 2" key="1">
    <citation type="submission" date="2016-11" db="EMBL/GenBank/DDBJ databases">
        <authorList>
            <person name="Jaros S."/>
            <person name="Januszkiewicz K."/>
            <person name="Wedrychowicz H."/>
        </authorList>
    </citation>
    <scope>NUCLEOTIDE SEQUENCE [LARGE SCALE GENOMIC DNA]</scope>
    <source>
        <strain evidence="1 2">DSM 18899</strain>
    </source>
</reference>
<proteinExistence type="predicted"/>
<gene>
    <name evidence="1" type="ORF">SAMN02745887_00952</name>
</gene>
<keyword evidence="2" id="KW-1185">Reference proteome</keyword>